<dbReference type="EMBL" id="CAEZWE010000111">
    <property type="protein sequence ID" value="CAB4666653.1"/>
    <property type="molecule type" value="Genomic_DNA"/>
</dbReference>
<dbReference type="GO" id="GO:0003824">
    <property type="term" value="F:catalytic activity"/>
    <property type="evidence" value="ECO:0007669"/>
    <property type="project" value="InterPro"/>
</dbReference>
<accession>A0A6J6M289</accession>
<name>A0A6J6M289_9ZZZZ</name>
<dbReference type="AlphaFoldDB" id="A0A6J6M289"/>
<protein>
    <submittedName>
        <fullName evidence="1">Unannotated protein</fullName>
    </submittedName>
</protein>
<dbReference type="SUPFAM" id="SSF56219">
    <property type="entry name" value="DNase I-like"/>
    <property type="match status" value="1"/>
</dbReference>
<dbReference type="Gene3D" id="3.60.10.10">
    <property type="entry name" value="Endonuclease/exonuclease/phosphatase"/>
    <property type="match status" value="1"/>
</dbReference>
<sequence length="290" mass="31397">MHKCSTNSVCLENQTNVNHRDARMQAMKIATWNIKQAVAPKKPLPELWDYAAEVIGADVMVFTEGKVPGDGVPEGWTAVWRAEGIGERRRWGTVIAARNGVELMDITNGVDGDGGFVISHSWPGTVTIVDVVQDGEAVLTIAGIYGITQDADGNSVGHGGYSVPNILNELVDLVNSPRGERLVIAGDFNLLPADMPEELYEIMIDVVEDTSDLREPLVGCTRCSFDGEPCGHMWTHKNGGGPNGAVQNIDYVFIAPELAEVCVDVYGGEADFEGIWNVSDHAPVVVEFEF</sequence>
<gene>
    <name evidence="1" type="ORF">UFOPK2169_01739</name>
</gene>
<dbReference type="InterPro" id="IPR036691">
    <property type="entry name" value="Endo/exonu/phosph_ase_sf"/>
</dbReference>
<evidence type="ECO:0000313" key="1">
    <source>
        <dbReference type="EMBL" id="CAB4666653.1"/>
    </source>
</evidence>
<reference evidence="1" key="1">
    <citation type="submission" date="2020-05" db="EMBL/GenBank/DDBJ databases">
        <authorList>
            <person name="Chiriac C."/>
            <person name="Salcher M."/>
            <person name="Ghai R."/>
            <person name="Kavagutti S V."/>
        </authorList>
    </citation>
    <scope>NUCLEOTIDE SEQUENCE</scope>
</reference>
<proteinExistence type="predicted"/>
<organism evidence="1">
    <name type="scientific">freshwater metagenome</name>
    <dbReference type="NCBI Taxonomy" id="449393"/>
    <lineage>
        <taxon>unclassified sequences</taxon>
        <taxon>metagenomes</taxon>
        <taxon>ecological metagenomes</taxon>
    </lineage>
</organism>